<dbReference type="Gene3D" id="1.10.10.10">
    <property type="entry name" value="Winged helix-like DNA-binding domain superfamily/Winged helix DNA-binding domain"/>
    <property type="match status" value="1"/>
</dbReference>
<feature type="domain" description="HTH arsR-type" evidence="5">
    <location>
        <begin position="1"/>
        <end position="95"/>
    </location>
</feature>
<keyword evidence="1" id="KW-0805">Transcription regulation</keyword>
<protein>
    <submittedName>
        <fullName evidence="6">Metalloregulator ArsR/SmtB family transcription factor</fullName>
    </submittedName>
</protein>
<dbReference type="InterPro" id="IPR036388">
    <property type="entry name" value="WH-like_DNA-bd_sf"/>
</dbReference>
<dbReference type="SUPFAM" id="SSF46785">
    <property type="entry name" value="Winged helix' DNA-binding domain"/>
    <property type="match status" value="1"/>
</dbReference>
<reference evidence="6 7" key="1">
    <citation type="submission" date="2023-12" db="EMBL/GenBank/DDBJ databases">
        <title>novel species in genus Nocarida.</title>
        <authorList>
            <person name="Li Z."/>
        </authorList>
    </citation>
    <scope>NUCLEOTIDE SEQUENCE [LARGE SCALE GENOMIC DNA]</scope>
    <source>
        <strain evidence="6 7">CDC186</strain>
    </source>
</reference>
<dbReference type="PANTHER" id="PTHR33154">
    <property type="entry name" value="TRANSCRIPTIONAL REGULATOR, ARSR FAMILY"/>
    <property type="match status" value="1"/>
</dbReference>
<dbReference type="InterPro" id="IPR001845">
    <property type="entry name" value="HTH_ArsR_DNA-bd_dom"/>
</dbReference>
<evidence type="ECO:0000313" key="7">
    <source>
        <dbReference type="Proteomes" id="UP001348098"/>
    </source>
</evidence>
<keyword evidence="3" id="KW-0804">Transcription</keyword>
<dbReference type="PANTHER" id="PTHR33154:SF33">
    <property type="entry name" value="TRANSCRIPTIONAL REPRESSOR SDPR"/>
    <property type="match status" value="1"/>
</dbReference>
<comment type="caution">
    <text evidence="6">The sequence shown here is derived from an EMBL/GenBank/DDBJ whole genome shotgun (WGS) entry which is preliminary data.</text>
</comment>
<gene>
    <name evidence="6" type="ORF">U3653_22080</name>
</gene>
<evidence type="ECO:0000256" key="1">
    <source>
        <dbReference type="ARBA" id="ARBA00023015"/>
    </source>
</evidence>
<keyword evidence="7" id="KW-1185">Reference proteome</keyword>
<proteinExistence type="predicted"/>
<keyword evidence="2" id="KW-0238">DNA-binding</keyword>
<dbReference type="InterPro" id="IPR051081">
    <property type="entry name" value="HTH_MetalResp_TranReg"/>
</dbReference>
<feature type="region of interest" description="Disordered" evidence="4">
    <location>
        <begin position="108"/>
        <end position="133"/>
    </location>
</feature>
<evidence type="ECO:0000259" key="5">
    <source>
        <dbReference type="PROSITE" id="PS50987"/>
    </source>
</evidence>
<dbReference type="RefSeq" id="WP_195081591.1">
    <property type="nucleotide sequence ID" value="NZ_JAYESH010000007.1"/>
</dbReference>
<dbReference type="SMART" id="SM00418">
    <property type="entry name" value="HTH_ARSR"/>
    <property type="match status" value="1"/>
</dbReference>
<dbReference type="NCBIfam" id="NF033788">
    <property type="entry name" value="HTH_metalloreg"/>
    <property type="match status" value="1"/>
</dbReference>
<dbReference type="InterPro" id="IPR011991">
    <property type="entry name" value="ArsR-like_HTH"/>
</dbReference>
<dbReference type="EMBL" id="JAYKYQ010000009">
    <property type="protein sequence ID" value="MEB3512729.1"/>
    <property type="molecule type" value="Genomic_DNA"/>
</dbReference>
<dbReference type="PROSITE" id="PS50987">
    <property type="entry name" value="HTH_ARSR_2"/>
    <property type="match status" value="1"/>
</dbReference>
<evidence type="ECO:0000256" key="2">
    <source>
        <dbReference type="ARBA" id="ARBA00023125"/>
    </source>
</evidence>
<dbReference type="PRINTS" id="PR00778">
    <property type="entry name" value="HTHARSR"/>
</dbReference>
<accession>A0ABU6AZ21</accession>
<sequence>MDPSPAKIFEALGDPVRRFILELVAADEQQAGALVAAVQQRTPISQPGVSQHLKVLRDAGLVRVRAEGTRRIYALDPAGVDAARAWLTALADPLHQFAQPLDALATEVARGQRARRGSGRTGDADSGRRARHA</sequence>
<name>A0ABU6AZ21_9NOCA</name>
<feature type="compositionally biased region" description="Basic and acidic residues" evidence="4">
    <location>
        <begin position="122"/>
        <end position="133"/>
    </location>
</feature>
<dbReference type="InterPro" id="IPR036390">
    <property type="entry name" value="WH_DNA-bd_sf"/>
</dbReference>
<evidence type="ECO:0000256" key="3">
    <source>
        <dbReference type="ARBA" id="ARBA00023163"/>
    </source>
</evidence>
<evidence type="ECO:0000256" key="4">
    <source>
        <dbReference type="SAM" id="MobiDB-lite"/>
    </source>
</evidence>
<organism evidence="6 7">
    <name type="scientific">Nocardia implantans</name>
    <dbReference type="NCBI Taxonomy" id="3108168"/>
    <lineage>
        <taxon>Bacteria</taxon>
        <taxon>Bacillati</taxon>
        <taxon>Actinomycetota</taxon>
        <taxon>Actinomycetes</taxon>
        <taxon>Mycobacteriales</taxon>
        <taxon>Nocardiaceae</taxon>
        <taxon>Nocardia</taxon>
    </lineage>
</organism>
<dbReference type="CDD" id="cd00090">
    <property type="entry name" value="HTH_ARSR"/>
    <property type="match status" value="1"/>
</dbReference>
<evidence type="ECO:0000313" key="6">
    <source>
        <dbReference type="EMBL" id="MEB3512729.1"/>
    </source>
</evidence>
<dbReference type="Pfam" id="PF12840">
    <property type="entry name" value="HTH_20"/>
    <property type="match status" value="1"/>
</dbReference>
<dbReference type="Proteomes" id="UP001348098">
    <property type="component" value="Unassembled WGS sequence"/>
</dbReference>